<sequence>MDPGRSRNEGTSRPFIHRDQTIRWSRHMRGIIYSIETIRFDYLIQTKGLRPNPFAGPEAPGIPRPEEGRYLASGFFCCWPLQHWSIEQHARVREPGTFAVCVGSIVNDLGQSVVFDVR</sequence>
<dbReference type="EMBL" id="JAHKNI010000004">
    <property type="protein sequence ID" value="MBU3062527.1"/>
    <property type="molecule type" value="Genomic_DNA"/>
</dbReference>
<dbReference type="EMBL" id="JAHKNI010000011">
    <property type="protein sequence ID" value="MBU3065639.1"/>
    <property type="molecule type" value="Genomic_DNA"/>
</dbReference>
<protein>
    <submittedName>
        <fullName evidence="1">Uncharacterized protein</fullName>
    </submittedName>
</protein>
<comment type="caution">
    <text evidence="1">The sequence shown here is derived from an EMBL/GenBank/DDBJ whole genome shotgun (WGS) entry which is preliminary data.</text>
</comment>
<evidence type="ECO:0000313" key="3">
    <source>
        <dbReference type="Proteomes" id="UP000733379"/>
    </source>
</evidence>
<proteinExistence type="predicted"/>
<dbReference type="RefSeq" id="WP_215917450.1">
    <property type="nucleotide sequence ID" value="NZ_JAHKNI010000004.1"/>
</dbReference>
<gene>
    <name evidence="1" type="ORF">KO481_13465</name>
    <name evidence="2" type="ORF">KO481_29445</name>
</gene>
<evidence type="ECO:0000313" key="1">
    <source>
        <dbReference type="EMBL" id="MBU3062527.1"/>
    </source>
</evidence>
<evidence type="ECO:0000313" key="2">
    <source>
        <dbReference type="EMBL" id="MBU3065639.1"/>
    </source>
</evidence>
<name>A0ABS6AWU8_9NOCA</name>
<reference evidence="1 3" key="1">
    <citation type="submission" date="2021-06" db="EMBL/GenBank/DDBJ databases">
        <title>Actinomycetes sequencing.</title>
        <authorList>
            <person name="Shan Q."/>
        </authorList>
    </citation>
    <scope>NUCLEOTIDE SEQUENCE [LARGE SCALE GENOMIC DNA]</scope>
    <source>
        <strain evidence="1 3">NEAU-G5</strain>
    </source>
</reference>
<keyword evidence="3" id="KW-1185">Reference proteome</keyword>
<accession>A0ABS6AWU8</accession>
<dbReference type="Proteomes" id="UP000733379">
    <property type="component" value="Unassembled WGS sequence"/>
</dbReference>
<organism evidence="1 3">
    <name type="scientific">Nocardia albiluteola</name>
    <dbReference type="NCBI Taxonomy" id="2842303"/>
    <lineage>
        <taxon>Bacteria</taxon>
        <taxon>Bacillati</taxon>
        <taxon>Actinomycetota</taxon>
        <taxon>Actinomycetes</taxon>
        <taxon>Mycobacteriales</taxon>
        <taxon>Nocardiaceae</taxon>
        <taxon>Nocardia</taxon>
    </lineage>
</organism>